<accession>A0A4Q7JCB5</accession>
<feature type="active site" description="Nucleophile" evidence="4">
    <location>
        <position position="45"/>
    </location>
</feature>
<dbReference type="InterPro" id="IPR002641">
    <property type="entry name" value="PNPLA_dom"/>
</dbReference>
<dbReference type="EMBL" id="SFCC01000002">
    <property type="protein sequence ID" value="RZQ64959.1"/>
    <property type="molecule type" value="Genomic_DNA"/>
</dbReference>
<dbReference type="Pfam" id="PF01734">
    <property type="entry name" value="Patatin"/>
    <property type="match status" value="1"/>
</dbReference>
<dbReference type="PROSITE" id="PS51635">
    <property type="entry name" value="PNPLA"/>
    <property type="match status" value="1"/>
</dbReference>
<evidence type="ECO:0000256" key="1">
    <source>
        <dbReference type="ARBA" id="ARBA00022801"/>
    </source>
</evidence>
<dbReference type="Proteomes" id="UP000292003">
    <property type="component" value="Unassembled WGS sequence"/>
</dbReference>
<evidence type="ECO:0000256" key="2">
    <source>
        <dbReference type="ARBA" id="ARBA00022963"/>
    </source>
</evidence>
<evidence type="ECO:0000313" key="7">
    <source>
        <dbReference type="Proteomes" id="UP000292003"/>
    </source>
</evidence>
<evidence type="ECO:0000313" key="6">
    <source>
        <dbReference type="EMBL" id="RZQ64959.1"/>
    </source>
</evidence>
<comment type="caution">
    <text evidence="4">Lacks conserved residue(s) required for the propagation of feature annotation.</text>
</comment>
<evidence type="ECO:0000256" key="3">
    <source>
        <dbReference type="ARBA" id="ARBA00023098"/>
    </source>
</evidence>
<dbReference type="SUPFAM" id="SSF52151">
    <property type="entry name" value="FabD/lysophospholipase-like"/>
    <property type="match status" value="1"/>
</dbReference>
<protein>
    <submittedName>
        <fullName evidence="6">Patatin-like phospholipase family protein</fullName>
    </submittedName>
</protein>
<sequence>MTARGEVGLCLSGGGYRAMLFHAGSLLRLNELGWLPRLRVISSVSGGSIVAGVLAKAWNDLDFVDGVATDLTRRVVDPVRSLASRNLDIWVPLRGMLRPGRSVGEELARSLRRHLLGDFLVNQLPSTPEFVFNATNLCNGETWWFYKDKEAATAEGPPIGLATAVAASSAFPPILSPILVPTSAAEQANGMPEKAVLSDAGVYDNLGLDPVLRYCDTVLASDAGLRLKTVDKVARDWPRHLYRVLGTIDNQVRTLRRLSLVKSYVDGKLAGAYWSCHSELDDYGVEDALPAPVEHSSALAVTPTRLHRMKPVLQERLINWGYAVTDAAMRAHVVPEAKAPSDFPYPGAALG</sequence>
<dbReference type="OrthoDB" id="9813090at2"/>
<dbReference type="PANTHER" id="PTHR14226:SF78">
    <property type="entry name" value="SLR0060 PROTEIN"/>
    <property type="match status" value="1"/>
</dbReference>
<feature type="active site" description="Proton acceptor" evidence="4">
    <location>
        <position position="199"/>
    </location>
</feature>
<dbReference type="InterPro" id="IPR016035">
    <property type="entry name" value="Acyl_Trfase/lysoPLipase"/>
</dbReference>
<keyword evidence="3 4" id="KW-0443">Lipid metabolism</keyword>
<comment type="caution">
    <text evidence="6">The sequence shown here is derived from an EMBL/GenBank/DDBJ whole genome shotgun (WGS) entry which is preliminary data.</text>
</comment>
<evidence type="ECO:0000259" key="5">
    <source>
        <dbReference type="PROSITE" id="PS51635"/>
    </source>
</evidence>
<dbReference type="GO" id="GO:0016042">
    <property type="term" value="P:lipid catabolic process"/>
    <property type="evidence" value="ECO:0007669"/>
    <property type="project" value="UniProtKB-UniRule"/>
</dbReference>
<evidence type="ECO:0000256" key="4">
    <source>
        <dbReference type="PROSITE-ProRule" id="PRU01161"/>
    </source>
</evidence>
<dbReference type="InterPro" id="IPR050301">
    <property type="entry name" value="NTE"/>
</dbReference>
<proteinExistence type="predicted"/>
<dbReference type="PANTHER" id="PTHR14226">
    <property type="entry name" value="NEUROPATHY TARGET ESTERASE/SWISS CHEESE D.MELANOGASTER"/>
    <property type="match status" value="1"/>
</dbReference>
<keyword evidence="7" id="KW-1185">Reference proteome</keyword>
<reference evidence="6 7" key="1">
    <citation type="submission" date="2019-02" db="EMBL/GenBank/DDBJ databases">
        <title>Draft genome sequence of Amycolatopsis sp. 8-3EHSu isolated from roots of Suaeda maritima.</title>
        <authorList>
            <person name="Duangmal K."/>
            <person name="Chantavorakit T."/>
        </authorList>
    </citation>
    <scope>NUCLEOTIDE SEQUENCE [LARGE SCALE GENOMIC DNA]</scope>
    <source>
        <strain evidence="6 7">8-3EHSu</strain>
    </source>
</reference>
<keyword evidence="2 4" id="KW-0442">Lipid degradation</keyword>
<gene>
    <name evidence="6" type="ORF">EWH70_03335</name>
</gene>
<keyword evidence="1 4" id="KW-0378">Hydrolase</keyword>
<feature type="domain" description="PNPLA" evidence="5">
    <location>
        <begin position="10"/>
        <end position="212"/>
    </location>
</feature>
<dbReference type="AlphaFoldDB" id="A0A4Q7JCB5"/>
<name>A0A4Q7JCB5_9PSEU</name>
<organism evidence="6 7">
    <name type="scientific">Amycolatopsis suaedae</name>
    <dbReference type="NCBI Taxonomy" id="2510978"/>
    <lineage>
        <taxon>Bacteria</taxon>
        <taxon>Bacillati</taxon>
        <taxon>Actinomycetota</taxon>
        <taxon>Actinomycetes</taxon>
        <taxon>Pseudonocardiales</taxon>
        <taxon>Pseudonocardiaceae</taxon>
        <taxon>Amycolatopsis</taxon>
    </lineage>
</organism>
<dbReference type="RefSeq" id="WP_130473746.1">
    <property type="nucleotide sequence ID" value="NZ_SFCC01000002.1"/>
</dbReference>
<dbReference type="Gene3D" id="3.40.1090.10">
    <property type="entry name" value="Cytosolic phospholipase A2 catalytic domain"/>
    <property type="match status" value="2"/>
</dbReference>
<dbReference type="GO" id="GO:0016787">
    <property type="term" value="F:hydrolase activity"/>
    <property type="evidence" value="ECO:0007669"/>
    <property type="project" value="UniProtKB-UniRule"/>
</dbReference>